<dbReference type="Proteomes" id="UP000242444">
    <property type="component" value="Unassembled WGS sequence"/>
</dbReference>
<dbReference type="Pfam" id="PF10604">
    <property type="entry name" value="Polyketide_cyc2"/>
    <property type="match status" value="1"/>
</dbReference>
<name>A0A263D2K9_9PSEU</name>
<sequence length="148" mass="16776">MSQRGRAGVEHEVSRQVEAAAGVVWQVMIDVERWPEWTDSVTAVRRLDDGPFGLGSQVRIKQPGLPATVWRVTDFQRHKSFTWFTHSPGVRTFGFHRLVAESDGGVTVRLGIEQRGLLAPLAGMFLTGLTRRHVETEARSLKRRCERR</sequence>
<proteinExistence type="predicted"/>
<protein>
    <submittedName>
        <fullName evidence="1">Polyketide cyclase</fullName>
    </submittedName>
</protein>
<dbReference type="InterPro" id="IPR019587">
    <property type="entry name" value="Polyketide_cyclase/dehydratase"/>
</dbReference>
<reference evidence="1 2" key="1">
    <citation type="submission" date="2017-07" db="EMBL/GenBank/DDBJ databases">
        <title>Amycolatopsis antarcticus sp. nov., isolated from the surface of an Antarcticus brown macroalga.</title>
        <authorList>
            <person name="Wang J."/>
            <person name="Leiva S."/>
            <person name="Huang J."/>
            <person name="Huang Y."/>
        </authorList>
    </citation>
    <scope>NUCLEOTIDE SEQUENCE [LARGE SCALE GENOMIC DNA]</scope>
    <source>
        <strain evidence="1 2">AU-G6</strain>
    </source>
</reference>
<evidence type="ECO:0000313" key="1">
    <source>
        <dbReference type="EMBL" id="OZM71867.1"/>
    </source>
</evidence>
<gene>
    <name evidence="1" type="ORF">CFN78_17065</name>
</gene>
<accession>A0A263D2K9</accession>
<dbReference type="EMBL" id="NKYE01000010">
    <property type="protein sequence ID" value="OZM71867.1"/>
    <property type="molecule type" value="Genomic_DNA"/>
</dbReference>
<evidence type="ECO:0000313" key="2">
    <source>
        <dbReference type="Proteomes" id="UP000242444"/>
    </source>
</evidence>
<dbReference type="OrthoDB" id="191189at2"/>
<comment type="caution">
    <text evidence="1">The sequence shown here is derived from an EMBL/GenBank/DDBJ whole genome shotgun (WGS) entry which is preliminary data.</text>
</comment>
<dbReference type="InterPro" id="IPR023393">
    <property type="entry name" value="START-like_dom_sf"/>
</dbReference>
<dbReference type="AlphaFoldDB" id="A0A263D2K9"/>
<dbReference type="RefSeq" id="WP_094863824.1">
    <property type="nucleotide sequence ID" value="NZ_NKYE01000010.1"/>
</dbReference>
<dbReference type="SUPFAM" id="SSF55961">
    <property type="entry name" value="Bet v1-like"/>
    <property type="match status" value="1"/>
</dbReference>
<dbReference type="InParanoid" id="A0A263D2K9"/>
<dbReference type="Gene3D" id="3.30.530.20">
    <property type="match status" value="1"/>
</dbReference>
<keyword evidence="2" id="KW-1185">Reference proteome</keyword>
<organism evidence="1 2">
    <name type="scientific">Amycolatopsis antarctica</name>
    <dbReference type="NCBI Taxonomy" id="1854586"/>
    <lineage>
        <taxon>Bacteria</taxon>
        <taxon>Bacillati</taxon>
        <taxon>Actinomycetota</taxon>
        <taxon>Actinomycetes</taxon>
        <taxon>Pseudonocardiales</taxon>
        <taxon>Pseudonocardiaceae</taxon>
        <taxon>Amycolatopsis</taxon>
    </lineage>
</organism>